<organism evidence="1 2">
    <name type="scientific">Bacteroides caccae</name>
    <dbReference type="NCBI Taxonomy" id="47678"/>
    <lineage>
        <taxon>Bacteria</taxon>
        <taxon>Pseudomonadati</taxon>
        <taxon>Bacteroidota</taxon>
        <taxon>Bacteroidia</taxon>
        <taxon>Bacteroidales</taxon>
        <taxon>Bacteroidaceae</taxon>
        <taxon>Bacteroides</taxon>
    </lineage>
</organism>
<name>A0A174UYI5_9BACE</name>
<evidence type="ECO:0000313" key="2">
    <source>
        <dbReference type="Proteomes" id="UP000095725"/>
    </source>
</evidence>
<reference evidence="1 2" key="1">
    <citation type="submission" date="2015-09" db="EMBL/GenBank/DDBJ databases">
        <authorList>
            <consortium name="Pathogen Informatics"/>
        </authorList>
    </citation>
    <scope>NUCLEOTIDE SEQUENCE [LARGE SCALE GENOMIC DNA]</scope>
    <source>
        <strain evidence="1 2">2789STDY5834946</strain>
    </source>
</reference>
<sequence>MKFTEENANAILAEINKKCSPYECPMCKQRTNFIFGKGESQILSFQREGMQLKADNGINFIPVIVGYCQNCGYVAQFNLNVIFPEK</sequence>
<dbReference type="RefSeq" id="WP_008667114.1">
    <property type="nucleotide sequence ID" value="NZ_CAXSYJ010000016.1"/>
</dbReference>
<accession>A0A174UYI5</accession>
<protein>
    <submittedName>
        <fullName evidence="1">Uncharacterized protein</fullName>
    </submittedName>
</protein>
<dbReference type="Proteomes" id="UP000095725">
    <property type="component" value="Unassembled WGS sequence"/>
</dbReference>
<dbReference type="EMBL" id="CZBL01000009">
    <property type="protein sequence ID" value="CUQ27543.1"/>
    <property type="molecule type" value="Genomic_DNA"/>
</dbReference>
<gene>
    <name evidence="1" type="ORF">ERS852558_02401</name>
</gene>
<dbReference type="AlphaFoldDB" id="A0A174UYI5"/>
<evidence type="ECO:0000313" key="1">
    <source>
        <dbReference type="EMBL" id="CUQ27543.1"/>
    </source>
</evidence>
<proteinExistence type="predicted"/>